<keyword evidence="1" id="KW-0805">Transcription regulation</keyword>
<dbReference type="SUPFAM" id="SSF46785">
    <property type="entry name" value="Winged helix' DNA-binding domain"/>
    <property type="match status" value="1"/>
</dbReference>
<dbReference type="PROSITE" id="PS51118">
    <property type="entry name" value="HTH_HXLR"/>
    <property type="match status" value="1"/>
</dbReference>
<reference evidence="5 6" key="1">
    <citation type="submission" date="2020-08" db="EMBL/GenBank/DDBJ databases">
        <title>Genomic Encyclopedia of Type Strains, Phase IV (KMG-IV): sequencing the most valuable type-strain genomes for metagenomic binning, comparative biology and taxonomic classification.</title>
        <authorList>
            <person name="Goeker M."/>
        </authorList>
    </citation>
    <scope>NUCLEOTIDE SEQUENCE [LARGE SCALE GENOMIC DNA]</scope>
    <source>
        <strain evidence="5 6">DSM 17455</strain>
    </source>
</reference>
<dbReference type="InterPro" id="IPR036390">
    <property type="entry name" value="WH_DNA-bd_sf"/>
</dbReference>
<dbReference type="PANTHER" id="PTHR33204:SF37">
    <property type="entry name" value="HTH-TYPE TRANSCRIPTIONAL REGULATOR YODB"/>
    <property type="match status" value="1"/>
</dbReference>
<proteinExistence type="predicted"/>
<keyword evidence="6" id="KW-1185">Reference proteome</keyword>
<evidence type="ECO:0000256" key="2">
    <source>
        <dbReference type="ARBA" id="ARBA00023125"/>
    </source>
</evidence>
<evidence type="ECO:0000313" key="5">
    <source>
        <dbReference type="EMBL" id="MBA9024608.1"/>
    </source>
</evidence>
<evidence type="ECO:0000259" key="4">
    <source>
        <dbReference type="PROSITE" id="PS51118"/>
    </source>
</evidence>
<dbReference type="InterPro" id="IPR036388">
    <property type="entry name" value="WH-like_DNA-bd_sf"/>
</dbReference>
<evidence type="ECO:0000313" key="6">
    <source>
        <dbReference type="Proteomes" id="UP000587524"/>
    </source>
</evidence>
<name>A0ABR6CHR2_9HYPH</name>
<dbReference type="PANTHER" id="PTHR33204">
    <property type="entry name" value="TRANSCRIPTIONAL REGULATOR, MARR FAMILY"/>
    <property type="match status" value="1"/>
</dbReference>
<comment type="caution">
    <text evidence="5">The sequence shown here is derived from an EMBL/GenBank/DDBJ whole genome shotgun (WGS) entry which is preliminary data.</text>
</comment>
<protein>
    <submittedName>
        <fullName evidence="5">DNA-binding HxlR family transcriptional regulator</fullName>
    </submittedName>
</protein>
<feature type="domain" description="HTH hxlR-type" evidence="4">
    <location>
        <begin position="17"/>
        <end position="125"/>
    </location>
</feature>
<dbReference type="Proteomes" id="UP000587524">
    <property type="component" value="Unassembled WGS sequence"/>
</dbReference>
<dbReference type="Pfam" id="PF01638">
    <property type="entry name" value="HxlR"/>
    <property type="match status" value="1"/>
</dbReference>
<evidence type="ECO:0000256" key="1">
    <source>
        <dbReference type="ARBA" id="ARBA00023015"/>
    </source>
</evidence>
<gene>
    <name evidence="5" type="ORF">HNQ97_006648</name>
</gene>
<dbReference type="InterPro" id="IPR002577">
    <property type="entry name" value="HTH_HxlR"/>
</dbReference>
<dbReference type="EMBL" id="JACJHZ010000072">
    <property type="protein sequence ID" value="MBA9024608.1"/>
    <property type="molecule type" value="Genomic_DNA"/>
</dbReference>
<organism evidence="5 6">
    <name type="scientific">Aminobacter ciceronei</name>
    <dbReference type="NCBI Taxonomy" id="150723"/>
    <lineage>
        <taxon>Bacteria</taxon>
        <taxon>Pseudomonadati</taxon>
        <taxon>Pseudomonadota</taxon>
        <taxon>Alphaproteobacteria</taxon>
        <taxon>Hyphomicrobiales</taxon>
        <taxon>Phyllobacteriaceae</taxon>
        <taxon>Aminobacter</taxon>
    </lineage>
</organism>
<keyword evidence="2 5" id="KW-0238">DNA-binding</keyword>
<sequence length="138" mass="15339">MFPHSFSGRRALKSKTCAEIRALTSGEQPAPILDRIGDKWTVLVVRLLVIGPLRFNALNKSIGGLSAKVLSRALRDLERDGLVTRTAFPTVPVTVEYDLTPLGRTLTRTLGALSHWAEENIEAVHTSQRQYTDKSSRR</sequence>
<dbReference type="GO" id="GO:0003677">
    <property type="term" value="F:DNA binding"/>
    <property type="evidence" value="ECO:0007669"/>
    <property type="project" value="UniProtKB-KW"/>
</dbReference>
<keyword evidence="3" id="KW-0804">Transcription</keyword>
<dbReference type="Gene3D" id="1.10.10.10">
    <property type="entry name" value="Winged helix-like DNA-binding domain superfamily/Winged helix DNA-binding domain"/>
    <property type="match status" value="1"/>
</dbReference>
<evidence type="ECO:0000256" key="3">
    <source>
        <dbReference type="ARBA" id="ARBA00023163"/>
    </source>
</evidence>
<accession>A0ABR6CHR2</accession>